<evidence type="ECO:0000313" key="2">
    <source>
        <dbReference type="EMBL" id="MBW0588119.1"/>
    </source>
</evidence>
<reference evidence="2" key="1">
    <citation type="submission" date="2021-03" db="EMBL/GenBank/DDBJ databases">
        <title>Draft genome sequence of rust myrtle Austropuccinia psidii MF-1, a brazilian biotype.</title>
        <authorList>
            <person name="Quecine M.C."/>
            <person name="Pachon D.M.R."/>
            <person name="Bonatelli M.L."/>
            <person name="Correr F.H."/>
            <person name="Franceschini L.M."/>
            <person name="Leite T.F."/>
            <person name="Margarido G.R.A."/>
            <person name="Almeida C.A."/>
            <person name="Ferrarezi J.A."/>
            <person name="Labate C.A."/>
        </authorList>
    </citation>
    <scope>NUCLEOTIDE SEQUENCE</scope>
    <source>
        <strain evidence="2">MF-1</strain>
    </source>
</reference>
<organism evidence="2 3">
    <name type="scientific">Austropuccinia psidii MF-1</name>
    <dbReference type="NCBI Taxonomy" id="1389203"/>
    <lineage>
        <taxon>Eukaryota</taxon>
        <taxon>Fungi</taxon>
        <taxon>Dikarya</taxon>
        <taxon>Basidiomycota</taxon>
        <taxon>Pucciniomycotina</taxon>
        <taxon>Pucciniomycetes</taxon>
        <taxon>Pucciniales</taxon>
        <taxon>Sphaerophragmiaceae</taxon>
        <taxon>Austropuccinia</taxon>
    </lineage>
</organism>
<evidence type="ECO:0000313" key="3">
    <source>
        <dbReference type="Proteomes" id="UP000765509"/>
    </source>
</evidence>
<feature type="compositionally biased region" description="Basic and acidic residues" evidence="1">
    <location>
        <begin position="66"/>
        <end position="88"/>
    </location>
</feature>
<gene>
    <name evidence="2" type="ORF">O181_127834</name>
</gene>
<accession>A0A9Q3KW13</accession>
<comment type="caution">
    <text evidence="2">The sequence shown here is derived from an EMBL/GenBank/DDBJ whole genome shotgun (WGS) entry which is preliminary data.</text>
</comment>
<dbReference type="Proteomes" id="UP000765509">
    <property type="component" value="Unassembled WGS sequence"/>
</dbReference>
<protein>
    <submittedName>
        <fullName evidence="2">Uncharacterized protein</fullName>
    </submittedName>
</protein>
<sequence>MKEGGHVSLYFADFRSLVSRIGDLGERALIPHLRKVFPSNILDQLSSNPSRIDSLKDLNDINLELDARYHERPNEKSHQQEKKPEASKAKSSHLQSSLSSSEKKKKNF</sequence>
<keyword evidence="3" id="KW-1185">Reference proteome</keyword>
<dbReference type="OrthoDB" id="8955945at2759"/>
<name>A0A9Q3KW13_9BASI</name>
<dbReference type="AlphaFoldDB" id="A0A9Q3KW13"/>
<dbReference type="EMBL" id="AVOT02129324">
    <property type="protein sequence ID" value="MBW0588119.1"/>
    <property type="molecule type" value="Genomic_DNA"/>
</dbReference>
<feature type="region of interest" description="Disordered" evidence="1">
    <location>
        <begin position="66"/>
        <end position="108"/>
    </location>
</feature>
<evidence type="ECO:0000256" key="1">
    <source>
        <dbReference type="SAM" id="MobiDB-lite"/>
    </source>
</evidence>
<proteinExistence type="predicted"/>